<evidence type="ECO:0000259" key="4">
    <source>
        <dbReference type="Pfam" id="PF11887"/>
    </source>
</evidence>
<keyword evidence="2" id="KW-0812">Transmembrane</keyword>
<dbReference type="RefSeq" id="WP_246076605.1">
    <property type="nucleotide sequence ID" value="NZ_VFML01000001.1"/>
</dbReference>
<dbReference type="InterPro" id="IPR003399">
    <property type="entry name" value="Mce/MlaD"/>
</dbReference>
<proteinExistence type="predicted"/>
<dbReference type="GO" id="GO:0005576">
    <property type="term" value="C:extracellular region"/>
    <property type="evidence" value="ECO:0007669"/>
    <property type="project" value="TreeGrafter"/>
</dbReference>
<dbReference type="NCBIfam" id="TIGR00996">
    <property type="entry name" value="Mtu_fam_mce"/>
    <property type="match status" value="1"/>
</dbReference>
<evidence type="ECO:0000256" key="1">
    <source>
        <dbReference type="SAM" id="MobiDB-lite"/>
    </source>
</evidence>
<evidence type="ECO:0000313" key="6">
    <source>
        <dbReference type="Proteomes" id="UP000320876"/>
    </source>
</evidence>
<dbReference type="InterPro" id="IPR024516">
    <property type="entry name" value="Mce_C"/>
</dbReference>
<evidence type="ECO:0000259" key="3">
    <source>
        <dbReference type="Pfam" id="PF02470"/>
    </source>
</evidence>
<accession>A0A542DR20</accession>
<feature type="transmembrane region" description="Helical" evidence="2">
    <location>
        <begin position="21"/>
        <end position="39"/>
    </location>
</feature>
<dbReference type="PANTHER" id="PTHR33371:SF4">
    <property type="entry name" value="INTERMEMBRANE PHOSPHOLIPID TRANSPORT SYSTEM BINDING PROTEIN MLAD"/>
    <property type="match status" value="1"/>
</dbReference>
<keyword evidence="2" id="KW-1133">Transmembrane helix</keyword>
<evidence type="ECO:0000256" key="2">
    <source>
        <dbReference type="SAM" id="Phobius"/>
    </source>
</evidence>
<organism evidence="5 6">
    <name type="scientific">Amycolatopsis cihanbeyliensis</name>
    <dbReference type="NCBI Taxonomy" id="1128664"/>
    <lineage>
        <taxon>Bacteria</taxon>
        <taxon>Bacillati</taxon>
        <taxon>Actinomycetota</taxon>
        <taxon>Actinomycetes</taxon>
        <taxon>Pseudonocardiales</taxon>
        <taxon>Pseudonocardiaceae</taxon>
        <taxon>Amycolatopsis</taxon>
    </lineage>
</organism>
<feature type="domain" description="Mammalian cell entry C-terminal" evidence="4">
    <location>
        <begin position="124"/>
        <end position="307"/>
    </location>
</feature>
<feature type="region of interest" description="Disordered" evidence="1">
    <location>
        <begin position="331"/>
        <end position="357"/>
    </location>
</feature>
<protein>
    <submittedName>
        <fullName evidence="5">Virulence factor Mce-like protein</fullName>
    </submittedName>
</protein>
<keyword evidence="6" id="KW-1185">Reference proteome</keyword>
<gene>
    <name evidence="5" type="ORF">FB471_5386</name>
</gene>
<dbReference type="AlphaFoldDB" id="A0A542DR20"/>
<reference evidence="5 6" key="1">
    <citation type="submission" date="2019-06" db="EMBL/GenBank/DDBJ databases">
        <title>Sequencing the genomes of 1000 actinobacteria strains.</title>
        <authorList>
            <person name="Klenk H.-P."/>
        </authorList>
    </citation>
    <scope>NUCLEOTIDE SEQUENCE [LARGE SCALE GENOMIC DNA]</scope>
    <source>
        <strain evidence="5 6">DSM 45679</strain>
    </source>
</reference>
<dbReference type="PANTHER" id="PTHR33371">
    <property type="entry name" value="INTERMEMBRANE PHOSPHOLIPID TRANSPORT SYSTEM BINDING PROTEIN MLAD-RELATED"/>
    <property type="match status" value="1"/>
</dbReference>
<evidence type="ECO:0000313" key="5">
    <source>
        <dbReference type="EMBL" id="TQJ05549.1"/>
    </source>
</evidence>
<feature type="domain" description="Mce/MlaD" evidence="3">
    <location>
        <begin position="45"/>
        <end position="119"/>
    </location>
</feature>
<comment type="caution">
    <text evidence="5">The sequence shown here is derived from an EMBL/GenBank/DDBJ whole genome shotgun (WGS) entry which is preliminary data.</text>
</comment>
<sequence length="357" mass="37485">MHTVQLDDMGRSQRRGALLRWGALGLIVATAVAAVWVIVNPGGARHVTAYFSAAVGIYPDSDVRVVGVPVGSVDSVEPQGETVKVELTVEGDVELPAEVKALVVTPSLVADRYVQLSPPYQGGPRLAEGADIPRERTVTPVEIDELFSSLNDLTVALGPEGANSDGAVSDVLEQGAKTLDGNGKAWGESIRQLGEFARTLDSSKGDMFQTVDQVSKFTRMVATNDKQVDEAIKQVSSISKVLAEDRGDLAAALSELGDALDTVQRFIRDNRGLVKSNVDKLAGVAEILAGQKDSLAEALDTAPNALTNLLETYNPASRTIDGRANLLEYSADGGGGSGGPALPLPQTGQFRPAGGDR</sequence>
<name>A0A542DR20_AMYCI</name>
<keyword evidence="2" id="KW-0472">Membrane</keyword>
<dbReference type="EMBL" id="VFML01000001">
    <property type="protein sequence ID" value="TQJ05549.1"/>
    <property type="molecule type" value="Genomic_DNA"/>
</dbReference>
<dbReference type="Pfam" id="PF02470">
    <property type="entry name" value="MlaD"/>
    <property type="match status" value="1"/>
</dbReference>
<dbReference type="InterPro" id="IPR052336">
    <property type="entry name" value="MlaD_Phospholipid_Transporter"/>
</dbReference>
<dbReference type="Pfam" id="PF11887">
    <property type="entry name" value="Mce4_CUP1"/>
    <property type="match status" value="1"/>
</dbReference>
<dbReference type="InterPro" id="IPR005693">
    <property type="entry name" value="Mce"/>
</dbReference>
<dbReference type="Proteomes" id="UP000320876">
    <property type="component" value="Unassembled WGS sequence"/>
</dbReference>